<protein>
    <submittedName>
        <fullName evidence="6">Response regulator</fullName>
    </submittedName>
</protein>
<keyword evidence="4" id="KW-0238">DNA-binding</keyword>
<dbReference type="SMART" id="SM00421">
    <property type="entry name" value="HTH_LUXR"/>
    <property type="match status" value="1"/>
</dbReference>
<evidence type="ECO:0000256" key="1">
    <source>
        <dbReference type="ARBA" id="ARBA00022553"/>
    </source>
</evidence>
<keyword evidence="3" id="KW-0805">Transcription regulation</keyword>
<dbReference type="InterPro" id="IPR036388">
    <property type="entry name" value="WH-like_DNA-bd_sf"/>
</dbReference>
<dbReference type="SUPFAM" id="SSF46894">
    <property type="entry name" value="C-terminal effector domain of the bipartite response regulators"/>
    <property type="match status" value="1"/>
</dbReference>
<dbReference type="SUPFAM" id="SSF52172">
    <property type="entry name" value="CheY-like"/>
    <property type="match status" value="1"/>
</dbReference>
<dbReference type="PANTHER" id="PTHR43214">
    <property type="entry name" value="TWO-COMPONENT RESPONSE REGULATOR"/>
    <property type="match status" value="1"/>
</dbReference>
<dbReference type="AlphaFoldDB" id="A0A380HLI3"/>
<evidence type="ECO:0000256" key="5">
    <source>
        <dbReference type="ARBA" id="ARBA00023163"/>
    </source>
</evidence>
<dbReference type="GO" id="GO:0006355">
    <property type="term" value="P:regulation of DNA-templated transcription"/>
    <property type="evidence" value="ECO:0007669"/>
    <property type="project" value="InterPro"/>
</dbReference>
<dbReference type="Pfam" id="PF00072">
    <property type="entry name" value="Response_reg"/>
    <property type="match status" value="1"/>
</dbReference>
<evidence type="ECO:0000256" key="3">
    <source>
        <dbReference type="ARBA" id="ARBA00023015"/>
    </source>
</evidence>
<dbReference type="GO" id="GO:0000160">
    <property type="term" value="P:phosphorelay signal transduction system"/>
    <property type="evidence" value="ECO:0007669"/>
    <property type="project" value="UniProtKB-KW"/>
</dbReference>
<dbReference type="SMART" id="SM00448">
    <property type="entry name" value="REC"/>
    <property type="match status" value="1"/>
</dbReference>
<dbReference type="Gene3D" id="3.40.50.2300">
    <property type="match status" value="1"/>
</dbReference>
<dbReference type="GO" id="GO:0003677">
    <property type="term" value="F:DNA binding"/>
    <property type="evidence" value="ECO:0007669"/>
    <property type="project" value="UniProtKB-KW"/>
</dbReference>
<sequence length="201" mass="23009">MMINIILAEDQTMLREAMVQLINLNEQLEVVGSSGNGKEAYELIKVRQPQVAILDIEMPGMTGLEILRNIKEQQLDVKVIIVTTFKRPGYFESAVANDVDAYVLKERSIDELVTTIYKVLNNEKEYSEALMTSLFKEKNPLTPKEQLVLREIGEGHTSKEISKHLFLSYGTIRNYTSTIIDKLDAENRFEAWNIARNKGWI</sequence>
<name>A0A380HLI3_STASA</name>
<keyword evidence="1" id="KW-0597">Phosphoprotein</keyword>
<dbReference type="InterPro" id="IPR039420">
    <property type="entry name" value="WalR-like"/>
</dbReference>
<organism evidence="6 7">
    <name type="scientific">Staphylococcus saprophyticus</name>
    <dbReference type="NCBI Taxonomy" id="29385"/>
    <lineage>
        <taxon>Bacteria</taxon>
        <taxon>Bacillati</taxon>
        <taxon>Bacillota</taxon>
        <taxon>Bacilli</taxon>
        <taxon>Bacillales</taxon>
        <taxon>Staphylococcaceae</taxon>
        <taxon>Staphylococcus</taxon>
    </lineage>
</organism>
<dbReference type="Gene3D" id="1.10.10.10">
    <property type="entry name" value="Winged helix-like DNA-binding domain superfamily/Winged helix DNA-binding domain"/>
    <property type="match status" value="1"/>
</dbReference>
<dbReference type="PRINTS" id="PR00038">
    <property type="entry name" value="HTHLUXR"/>
</dbReference>
<accession>A0A380HLI3</accession>
<dbReference type="PROSITE" id="PS50043">
    <property type="entry name" value="HTH_LUXR_2"/>
    <property type="match status" value="1"/>
</dbReference>
<gene>
    <name evidence="6" type="primary">devR</name>
    <name evidence="6" type="ORF">NCTC7688_01726</name>
</gene>
<dbReference type="InterPro" id="IPR011006">
    <property type="entry name" value="CheY-like_superfamily"/>
</dbReference>
<evidence type="ECO:0000313" key="6">
    <source>
        <dbReference type="EMBL" id="SUM83153.1"/>
    </source>
</evidence>
<dbReference type="PROSITE" id="PS50110">
    <property type="entry name" value="RESPONSE_REGULATORY"/>
    <property type="match status" value="1"/>
</dbReference>
<dbReference type="Pfam" id="PF00196">
    <property type="entry name" value="GerE"/>
    <property type="match status" value="1"/>
</dbReference>
<dbReference type="Proteomes" id="UP000254707">
    <property type="component" value="Unassembled WGS sequence"/>
</dbReference>
<proteinExistence type="predicted"/>
<dbReference type="OMA" id="DICIMDI"/>
<dbReference type="InterPro" id="IPR016032">
    <property type="entry name" value="Sig_transdc_resp-reg_C-effctor"/>
</dbReference>
<dbReference type="InterPro" id="IPR000792">
    <property type="entry name" value="Tscrpt_reg_LuxR_C"/>
</dbReference>
<dbReference type="PANTHER" id="PTHR43214:SF42">
    <property type="entry name" value="TRANSCRIPTIONAL REGULATORY PROTEIN DESR"/>
    <property type="match status" value="1"/>
</dbReference>
<evidence type="ECO:0000256" key="4">
    <source>
        <dbReference type="ARBA" id="ARBA00023125"/>
    </source>
</evidence>
<reference evidence="6 7" key="1">
    <citation type="submission" date="2018-06" db="EMBL/GenBank/DDBJ databases">
        <authorList>
            <consortium name="Pathogen Informatics"/>
            <person name="Doyle S."/>
        </authorList>
    </citation>
    <scope>NUCLEOTIDE SEQUENCE [LARGE SCALE GENOMIC DNA]</scope>
    <source>
        <strain evidence="6 7">NCTC7688</strain>
    </source>
</reference>
<dbReference type="CDD" id="cd06170">
    <property type="entry name" value="LuxR_C_like"/>
    <property type="match status" value="1"/>
</dbReference>
<dbReference type="EMBL" id="UHED01000001">
    <property type="protein sequence ID" value="SUM83153.1"/>
    <property type="molecule type" value="Genomic_DNA"/>
</dbReference>
<dbReference type="InterPro" id="IPR001789">
    <property type="entry name" value="Sig_transdc_resp-reg_receiver"/>
</dbReference>
<dbReference type="CDD" id="cd19930">
    <property type="entry name" value="REC_DesR-like"/>
    <property type="match status" value="1"/>
</dbReference>
<evidence type="ECO:0000256" key="2">
    <source>
        <dbReference type="ARBA" id="ARBA00023012"/>
    </source>
</evidence>
<keyword evidence="2" id="KW-0902">Two-component regulatory system</keyword>
<evidence type="ECO:0000313" key="7">
    <source>
        <dbReference type="Proteomes" id="UP000254707"/>
    </source>
</evidence>
<keyword evidence="5" id="KW-0804">Transcription</keyword>